<dbReference type="AlphaFoldDB" id="A0A0F9CPK7"/>
<organism evidence="1">
    <name type="scientific">marine sediment metagenome</name>
    <dbReference type="NCBI Taxonomy" id="412755"/>
    <lineage>
        <taxon>unclassified sequences</taxon>
        <taxon>metagenomes</taxon>
        <taxon>ecological metagenomes</taxon>
    </lineage>
</organism>
<proteinExistence type="predicted"/>
<protein>
    <recommendedName>
        <fullName evidence="2">Guanylate kinase/L-type calcium channel beta subunit domain-containing protein</fullName>
    </recommendedName>
</protein>
<gene>
    <name evidence="1" type="ORF">LCGC14_2376050</name>
</gene>
<reference evidence="1" key="1">
    <citation type="journal article" date="2015" name="Nature">
        <title>Complex archaea that bridge the gap between prokaryotes and eukaryotes.</title>
        <authorList>
            <person name="Spang A."/>
            <person name="Saw J.H."/>
            <person name="Jorgensen S.L."/>
            <person name="Zaremba-Niedzwiedzka K."/>
            <person name="Martijn J."/>
            <person name="Lind A.E."/>
            <person name="van Eijk R."/>
            <person name="Schleper C."/>
            <person name="Guy L."/>
            <person name="Ettema T.J."/>
        </authorList>
    </citation>
    <scope>NUCLEOTIDE SEQUENCE</scope>
</reference>
<comment type="caution">
    <text evidence="1">The sequence shown here is derived from an EMBL/GenBank/DDBJ whole genome shotgun (WGS) entry which is preliminary data.</text>
</comment>
<accession>A0A0F9CPK7</accession>
<evidence type="ECO:0008006" key="2">
    <source>
        <dbReference type="Google" id="ProtNLM"/>
    </source>
</evidence>
<name>A0A0F9CPK7_9ZZZZ</name>
<sequence>MGSIEIMVKGIKSRERGAKNLLKERIERARTHQTFSEDNFMIDNSWDLKDAVNHFLNYLLEIINE</sequence>
<evidence type="ECO:0000313" key="1">
    <source>
        <dbReference type="EMBL" id="KKL28347.1"/>
    </source>
</evidence>
<dbReference type="EMBL" id="LAZR01035128">
    <property type="protein sequence ID" value="KKL28347.1"/>
    <property type="molecule type" value="Genomic_DNA"/>
</dbReference>